<sequence length="76" mass="8632">MSQIPGPEYLAWQANTGSPLEHINTPQGPPQKGHLGVQARTEEELLVWCNYRIVRHWGLSMSYLKPINGEFISETK</sequence>
<keyword evidence="2" id="KW-1185">Reference proteome</keyword>
<name>A0AAV5LW74_9ROSI</name>
<proteinExistence type="predicted"/>
<accession>A0AAV5LW74</accession>
<reference evidence="1 2" key="1">
    <citation type="journal article" date="2021" name="Commun. Biol.">
        <title>The genome of Shorea leprosula (Dipterocarpaceae) highlights the ecological relevance of drought in aseasonal tropical rainforests.</title>
        <authorList>
            <person name="Ng K.K.S."/>
            <person name="Kobayashi M.J."/>
            <person name="Fawcett J.A."/>
            <person name="Hatakeyama M."/>
            <person name="Paape T."/>
            <person name="Ng C.H."/>
            <person name="Ang C.C."/>
            <person name="Tnah L.H."/>
            <person name="Lee C.T."/>
            <person name="Nishiyama T."/>
            <person name="Sese J."/>
            <person name="O'Brien M.J."/>
            <person name="Copetti D."/>
            <person name="Mohd Noor M.I."/>
            <person name="Ong R.C."/>
            <person name="Putra M."/>
            <person name="Sireger I.Z."/>
            <person name="Indrioko S."/>
            <person name="Kosugi Y."/>
            <person name="Izuno A."/>
            <person name="Isagi Y."/>
            <person name="Lee S.L."/>
            <person name="Shimizu K.K."/>
        </authorList>
    </citation>
    <scope>NUCLEOTIDE SEQUENCE [LARGE SCALE GENOMIC DNA]</scope>
    <source>
        <strain evidence="1">214</strain>
    </source>
</reference>
<dbReference type="EMBL" id="BPVZ01000146">
    <property type="protein sequence ID" value="GKV41064.1"/>
    <property type="molecule type" value="Genomic_DNA"/>
</dbReference>
<gene>
    <name evidence="1" type="ORF">SLEP1_g48643</name>
</gene>
<protein>
    <submittedName>
        <fullName evidence="1">Uncharacterized protein</fullName>
    </submittedName>
</protein>
<dbReference type="AlphaFoldDB" id="A0AAV5LW74"/>
<evidence type="ECO:0000313" key="1">
    <source>
        <dbReference type="EMBL" id="GKV41064.1"/>
    </source>
</evidence>
<dbReference type="Proteomes" id="UP001054252">
    <property type="component" value="Unassembled WGS sequence"/>
</dbReference>
<organism evidence="1 2">
    <name type="scientific">Rubroshorea leprosula</name>
    <dbReference type="NCBI Taxonomy" id="152421"/>
    <lineage>
        <taxon>Eukaryota</taxon>
        <taxon>Viridiplantae</taxon>
        <taxon>Streptophyta</taxon>
        <taxon>Embryophyta</taxon>
        <taxon>Tracheophyta</taxon>
        <taxon>Spermatophyta</taxon>
        <taxon>Magnoliopsida</taxon>
        <taxon>eudicotyledons</taxon>
        <taxon>Gunneridae</taxon>
        <taxon>Pentapetalae</taxon>
        <taxon>rosids</taxon>
        <taxon>malvids</taxon>
        <taxon>Malvales</taxon>
        <taxon>Dipterocarpaceae</taxon>
        <taxon>Rubroshorea</taxon>
    </lineage>
</organism>
<evidence type="ECO:0000313" key="2">
    <source>
        <dbReference type="Proteomes" id="UP001054252"/>
    </source>
</evidence>
<comment type="caution">
    <text evidence="1">The sequence shown here is derived from an EMBL/GenBank/DDBJ whole genome shotgun (WGS) entry which is preliminary data.</text>
</comment>